<keyword evidence="3" id="KW-0808">Transferase</keyword>
<organism evidence="3 4">
    <name type="scientific">Arthrobacter liuii</name>
    <dbReference type="NCBI Taxonomy" id="1476996"/>
    <lineage>
        <taxon>Bacteria</taxon>
        <taxon>Bacillati</taxon>
        <taxon>Actinomycetota</taxon>
        <taxon>Actinomycetes</taxon>
        <taxon>Micrococcales</taxon>
        <taxon>Micrococcaceae</taxon>
        <taxon>Arthrobacter</taxon>
    </lineage>
</organism>
<comment type="caution">
    <text evidence="3">The sequence shown here is derived from an EMBL/GenBank/DDBJ whole genome shotgun (WGS) entry which is preliminary data.</text>
</comment>
<evidence type="ECO:0000259" key="2">
    <source>
        <dbReference type="Pfam" id="PF06722"/>
    </source>
</evidence>
<feature type="domain" description="Erythromycin biosynthesis protein CIII-like C-terminal" evidence="2">
    <location>
        <begin position="277"/>
        <end position="387"/>
    </location>
</feature>
<evidence type="ECO:0000256" key="1">
    <source>
        <dbReference type="SAM" id="MobiDB-lite"/>
    </source>
</evidence>
<name>A0ABQ2B0W4_9MICC</name>
<dbReference type="EMBL" id="BMFW01000042">
    <property type="protein sequence ID" value="GGI02195.1"/>
    <property type="molecule type" value="Genomic_DNA"/>
</dbReference>
<reference evidence="4" key="1">
    <citation type="journal article" date="2019" name="Int. J. Syst. Evol. Microbiol.">
        <title>The Global Catalogue of Microorganisms (GCM) 10K type strain sequencing project: providing services to taxonomists for standard genome sequencing and annotation.</title>
        <authorList>
            <consortium name="The Broad Institute Genomics Platform"/>
            <consortium name="The Broad Institute Genome Sequencing Center for Infectious Disease"/>
            <person name="Wu L."/>
            <person name="Ma J."/>
        </authorList>
    </citation>
    <scope>NUCLEOTIDE SEQUENCE [LARGE SCALE GENOMIC DNA]</scope>
    <source>
        <strain evidence="4">CGMCC 1.12778</strain>
    </source>
</reference>
<feature type="region of interest" description="Disordered" evidence="1">
    <location>
        <begin position="401"/>
        <end position="424"/>
    </location>
</feature>
<dbReference type="Proteomes" id="UP000643279">
    <property type="component" value="Unassembled WGS sequence"/>
</dbReference>
<dbReference type="PANTHER" id="PTHR48050">
    <property type="entry name" value="STEROL 3-BETA-GLUCOSYLTRANSFERASE"/>
    <property type="match status" value="1"/>
</dbReference>
<dbReference type="InterPro" id="IPR050426">
    <property type="entry name" value="Glycosyltransferase_28"/>
</dbReference>
<evidence type="ECO:0000313" key="4">
    <source>
        <dbReference type="Proteomes" id="UP000643279"/>
    </source>
</evidence>
<dbReference type="Pfam" id="PF06722">
    <property type="entry name" value="EryCIII-like_C"/>
    <property type="match status" value="1"/>
</dbReference>
<accession>A0ABQ2B0W4</accession>
<dbReference type="SUPFAM" id="SSF53756">
    <property type="entry name" value="UDP-Glycosyltransferase/glycogen phosphorylase"/>
    <property type="match status" value="1"/>
</dbReference>
<dbReference type="GO" id="GO:0016740">
    <property type="term" value="F:transferase activity"/>
    <property type="evidence" value="ECO:0007669"/>
    <property type="project" value="UniProtKB-KW"/>
</dbReference>
<protein>
    <submittedName>
        <fullName evidence="3">Glycosyl transferase</fullName>
    </submittedName>
</protein>
<proteinExistence type="predicted"/>
<dbReference type="InterPro" id="IPR010610">
    <property type="entry name" value="EryCIII-like_C"/>
</dbReference>
<keyword evidence="4" id="KW-1185">Reference proteome</keyword>
<dbReference type="PANTHER" id="PTHR48050:SF13">
    <property type="entry name" value="STEROL 3-BETA-GLUCOSYLTRANSFERASE UGT80A2"/>
    <property type="match status" value="1"/>
</dbReference>
<dbReference type="CDD" id="cd03784">
    <property type="entry name" value="GT1_Gtf-like"/>
    <property type="match status" value="1"/>
</dbReference>
<dbReference type="InterPro" id="IPR002213">
    <property type="entry name" value="UDP_glucos_trans"/>
</dbReference>
<gene>
    <name evidence="3" type="ORF">GCM10007170_43360</name>
</gene>
<sequence length="424" mass="44560">MSRILAYTSPAIGHLFPMTPLLLELTRRGHQVEVRTLPGQVEPLRGLGLTAEPIDKRIAAIEHRDFGAKSTLDALSASVDVFVRRAAIDGADLTAAIAATSPDAVIVDFNSWGARAAAQAWGGPWAAFCPYTPPVTSRGAPPFGPGLPPLPGPLGRLRDGLLRPLVMGQLEKRFLPGINGILTANGVPAVTSADEFFRSAPLTLVATSEPFEYPHPDWAPDIRLIGALPWEPPAQVPAWLQEPGDPFILVTTSSEYQADEALARAAVKGLEGEPYRVVITMPAGLADLGPLPANVRVERFVPHGPVLARSAVAVTHGGMGATQKALSSGVPCIVVPFGRDQLEVAARVKHANAGVRLPKAKLTPERLRHAVHHAAGMSDGAHRIAAGYRAAGGAAAGAEAIEELISPKPHNPEPEAARGGPDQL</sequence>
<evidence type="ECO:0000313" key="3">
    <source>
        <dbReference type="EMBL" id="GGI02195.1"/>
    </source>
</evidence>
<dbReference type="Gene3D" id="3.40.50.2000">
    <property type="entry name" value="Glycogen Phosphorylase B"/>
    <property type="match status" value="2"/>
</dbReference>